<protein>
    <recommendedName>
        <fullName evidence="2">Rubredoxin-like domain-containing protein</fullName>
    </recommendedName>
</protein>
<reference evidence="1" key="1">
    <citation type="journal article" date="2014" name="Front. Microbiol.">
        <title>High frequency of phylogenetically diverse reductive dehalogenase-homologous genes in deep subseafloor sedimentary metagenomes.</title>
        <authorList>
            <person name="Kawai M."/>
            <person name="Futagami T."/>
            <person name="Toyoda A."/>
            <person name="Takaki Y."/>
            <person name="Nishi S."/>
            <person name="Hori S."/>
            <person name="Arai W."/>
            <person name="Tsubouchi T."/>
            <person name="Morono Y."/>
            <person name="Uchiyama I."/>
            <person name="Ito T."/>
            <person name="Fujiyama A."/>
            <person name="Inagaki F."/>
            <person name="Takami H."/>
        </authorList>
    </citation>
    <scope>NUCLEOTIDE SEQUENCE</scope>
    <source>
        <strain evidence="1">Expedition CK06-06</strain>
    </source>
</reference>
<dbReference type="AlphaFoldDB" id="X0WQG4"/>
<organism evidence="1">
    <name type="scientific">marine sediment metagenome</name>
    <dbReference type="NCBI Taxonomy" id="412755"/>
    <lineage>
        <taxon>unclassified sequences</taxon>
        <taxon>metagenomes</taxon>
        <taxon>ecological metagenomes</taxon>
    </lineage>
</organism>
<gene>
    <name evidence="1" type="ORF">S01H1_59642</name>
</gene>
<dbReference type="EMBL" id="BARS01039020">
    <property type="protein sequence ID" value="GAG14916.1"/>
    <property type="molecule type" value="Genomic_DNA"/>
</dbReference>
<proteinExistence type="predicted"/>
<comment type="caution">
    <text evidence="1">The sequence shown here is derived from an EMBL/GenBank/DDBJ whole genome shotgun (WGS) entry which is preliminary data.</text>
</comment>
<evidence type="ECO:0000313" key="1">
    <source>
        <dbReference type="EMBL" id="GAG14916.1"/>
    </source>
</evidence>
<sequence>MARIKIDGYKCERCEHIWVPRNYNDEPRVCPKCKSPYWNRPRQKKKKVGDNP</sequence>
<evidence type="ECO:0008006" key="2">
    <source>
        <dbReference type="Google" id="ProtNLM"/>
    </source>
</evidence>
<name>X0WQG4_9ZZZZ</name>
<accession>X0WQG4</accession>